<keyword evidence="4" id="KW-1015">Disulfide bond</keyword>
<comment type="subcellular location">
    <subcellularLocation>
        <location evidence="1">Secreted</location>
    </subcellularLocation>
</comment>
<gene>
    <name evidence="6" type="ORF">K0M31_017036</name>
</gene>
<evidence type="ECO:0000256" key="1">
    <source>
        <dbReference type="ARBA" id="ARBA00004613"/>
    </source>
</evidence>
<evidence type="ECO:0000256" key="5">
    <source>
        <dbReference type="SAM" id="MobiDB-lite"/>
    </source>
</evidence>
<dbReference type="Gene3D" id="2.20.100.10">
    <property type="entry name" value="Thrombospondin type-1 (TSP1) repeat"/>
    <property type="match status" value="2"/>
</dbReference>
<dbReference type="PANTHER" id="PTHR10239">
    <property type="entry name" value="ISTHMIN-2"/>
    <property type="match status" value="1"/>
</dbReference>
<organism evidence="6 7">
    <name type="scientific">Melipona bicolor</name>
    <dbReference type="NCBI Taxonomy" id="60889"/>
    <lineage>
        <taxon>Eukaryota</taxon>
        <taxon>Metazoa</taxon>
        <taxon>Ecdysozoa</taxon>
        <taxon>Arthropoda</taxon>
        <taxon>Hexapoda</taxon>
        <taxon>Insecta</taxon>
        <taxon>Pterygota</taxon>
        <taxon>Neoptera</taxon>
        <taxon>Endopterygota</taxon>
        <taxon>Hymenoptera</taxon>
        <taxon>Apocrita</taxon>
        <taxon>Aculeata</taxon>
        <taxon>Apoidea</taxon>
        <taxon>Anthophila</taxon>
        <taxon>Apidae</taxon>
        <taxon>Melipona</taxon>
    </lineage>
</organism>
<keyword evidence="3" id="KW-0732">Signal</keyword>
<accession>A0AA40FDG9</accession>
<evidence type="ECO:0000256" key="3">
    <source>
        <dbReference type="ARBA" id="ARBA00022729"/>
    </source>
</evidence>
<name>A0AA40FDG9_9HYME</name>
<keyword evidence="7" id="KW-1185">Reference proteome</keyword>
<evidence type="ECO:0000313" key="6">
    <source>
        <dbReference type="EMBL" id="KAK1116987.1"/>
    </source>
</evidence>
<dbReference type="InterPro" id="IPR036383">
    <property type="entry name" value="TSP1_rpt_sf"/>
</dbReference>
<dbReference type="PANTHER" id="PTHR10239:SF29">
    <property type="entry name" value="AMOP DOMAIN-CONTAINING PROTEIN"/>
    <property type="match status" value="1"/>
</dbReference>
<evidence type="ECO:0000313" key="7">
    <source>
        <dbReference type="Proteomes" id="UP001177670"/>
    </source>
</evidence>
<evidence type="ECO:0000256" key="2">
    <source>
        <dbReference type="ARBA" id="ARBA00022525"/>
    </source>
</evidence>
<dbReference type="SMART" id="SM00209">
    <property type="entry name" value="TSP1"/>
    <property type="match status" value="2"/>
</dbReference>
<keyword evidence="2" id="KW-0964">Secreted</keyword>
<dbReference type="AlphaFoldDB" id="A0AA40FDG9"/>
<feature type="region of interest" description="Disordered" evidence="5">
    <location>
        <begin position="88"/>
        <end position="130"/>
    </location>
</feature>
<evidence type="ECO:0000256" key="4">
    <source>
        <dbReference type="ARBA" id="ARBA00023157"/>
    </source>
</evidence>
<dbReference type="InterPro" id="IPR051867">
    <property type="entry name" value="Angio_Inhib/Adhesion_GPCR"/>
</dbReference>
<protein>
    <submittedName>
        <fullName evidence="6">Uncharacterized protein</fullName>
    </submittedName>
</protein>
<dbReference type="Pfam" id="PF00090">
    <property type="entry name" value="TSP_1"/>
    <property type="match status" value="2"/>
</dbReference>
<reference evidence="6" key="1">
    <citation type="submission" date="2021-10" db="EMBL/GenBank/DDBJ databases">
        <title>Melipona bicolor Genome sequencing and assembly.</title>
        <authorList>
            <person name="Araujo N.S."/>
            <person name="Arias M.C."/>
        </authorList>
    </citation>
    <scope>NUCLEOTIDE SEQUENCE</scope>
    <source>
        <strain evidence="6">USP_2M_L1-L4_2017</strain>
        <tissue evidence="6">Whole body</tissue>
    </source>
</reference>
<dbReference type="Proteomes" id="UP001177670">
    <property type="component" value="Unassembled WGS sequence"/>
</dbReference>
<dbReference type="EMBL" id="JAHYIQ010000057">
    <property type="protein sequence ID" value="KAK1116987.1"/>
    <property type="molecule type" value="Genomic_DNA"/>
</dbReference>
<comment type="caution">
    <text evidence="6">The sequence shown here is derived from an EMBL/GenBank/DDBJ whole genome shotgun (WGS) entry which is preliminary data.</text>
</comment>
<dbReference type="GO" id="GO:0005576">
    <property type="term" value="C:extracellular region"/>
    <property type="evidence" value="ECO:0007669"/>
    <property type="project" value="UniProtKB-SubCell"/>
</dbReference>
<dbReference type="InterPro" id="IPR000884">
    <property type="entry name" value="TSP1_rpt"/>
</dbReference>
<dbReference type="SUPFAM" id="SSF82895">
    <property type="entry name" value="TSP-1 type 1 repeat"/>
    <property type="match status" value="2"/>
</dbReference>
<sequence length="179" mass="20412">MQSHEEEQNNLKEIGNLTDNNNELWDDWSSWSTCSVTCGSGRRVRWRHCSAEHCLKGLKRAQIKPCQLKKCDTKNSESHLSNTVLIPDKQSLPAQKENLHRTAQRSTITNNDNDEEEKSEQRGRMNRQGPKIWDQWGNWSSCSVTCGIGKLTRWRHCIGGSCLLGEKKAQLRTCTLAAC</sequence>
<proteinExistence type="predicted"/>
<dbReference type="PROSITE" id="PS50092">
    <property type="entry name" value="TSP1"/>
    <property type="match status" value="2"/>
</dbReference>